<accession>F2EF85</accession>
<reference evidence="1" key="1">
    <citation type="journal article" date="2011" name="Plant Physiol.">
        <title>Comprehensive sequence analysis of 24,783 barley full-length cDNAs derived from 12 clone libraries.</title>
        <authorList>
            <person name="Matsumoto T."/>
            <person name="Tanaka T."/>
            <person name="Sakai H."/>
            <person name="Amano N."/>
            <person name="Kanamori H."/>
            <person name="Kurita K."/>
            <person name="Kikuta A."/>
            <person name="Kamiya K."/>
            <person name="Yamamoto M."/>
            <person name="Ikawa H."/>
            <person name="Fujii N."/>
            <person name="Hori K."/>
            <person name="Itoh T."/>
            <person name="Sato K."/>
        </authorList>
    </citation>
    <scope>NUCLEOTIDE SEQUENCE</scope>
    <source>
        <tissue evidence="1">Flower</tissue>
    </source>
</reference>
<dbReference type="RefSeq" id="XP_044975948.1">
    <property type="nucleotide sequence ID" value="XM_045120013.1"/>
</dbReference>
<sequence length="74" mass="8576">MPQWKERLIQLAKYGNSQLNQVISVKVVDIALKLSFNGVNQFIYIQTCDYMLFSATELFKQGCRTDVLWTTILT</sequence>
<evidence type="ECO:0000313" key="1">
    <source>
        <dbReference type="EMBL" id="BAK06007.1"/>
    </source>
</evidence>
<proteinExistence type="evidence at transcript level"/>
<protein>
    <submittedName>
        <fullName evidence="1">Predicted protein</fullName>
    </submittedName>
</protein>
<dbReference type="RefSeq" id="XP_044975949.1">
    <property type="nucleotide sequence ID" value="XM_045120014.1"/>
</dbReference>
<dbReference type="GeneID" id="123443583"/>
<dbReference type="AlphaFoldDB" id="F2EF85"/>
<dbReference type="RefSeq" id="XP_044975946.1">
    <property type="nucleotide sequence ID" value="XM_045120011.1"/>
</dbReference>
<dbReference type="RefSeq" id="XP_044975947.1">
    <property type="nucleotide sequence ID" value="XM_045120012.1"/>
</dbReference>
<dbReference type="EMBL" id="AK374811">
    <property type="protein sequence ID" value="BAK06007.1"/>
    <property type="molecule type" value="mRNA"/>
</dbReference>
<name>F2EF85_HORVV</name>
<organism evidence="1">
    <name type="scientific">Hordeum vulgare subsp. vulgare</name>
    <name type="common">Domesticated barley</name>
    <dbReference type="NCBI Taxonomy" id="112509"/>
    <lineage>
        <taxon>Eukaryota</taxon>
        <taxon>Viridiplantae</taxon>
        <taxon>Streptophyta</taxon>
        <taxon>Embryophyta</taxon>
        <taxon>Tracheophyta</taxon>
        <taxon>Spermatophyta</taxon>
        <taxon>Magnoliopsida</taxon>
        <taxon>Liliopsida</taxon>
        <taxon>Poales</taxon>
        <taxon>Poaceae</taxon>
        <taxon>BOP clade</taxon>
        <taxon>Pooideae</taxon>
        <taxon>Triticodae</taxon>
        <taxon>Triticeae</taxon>
        <taxon>Hordeinae</taxon>
        <taxon>Hordeum</taxon>
    </lineage>
</organism>